<dbReference type="PANTHER" id="PTHR24567">
    <property type="entry name" value="CRP FAMILY TRANSCRIPTIONAL REGULATORY PROTEIN"/>
    <property type="match status" value="1"/>
</dbReference>
<dbReference type="GO" id="GO:0003700">
    <property type="term" value="F:DNA-binding transcription factor activity"/>
    <property type="evidence" value="ECO:0007669"/>
    <property type="project" value="TreeGrafter"/>
</dbReference>
<dbReference type="InterPro" id="IPR000595">
    <property type="entry name" value="cNMP-bd_dom"/>
</dbReference>
<dbReference type="KEGG" id="pasa:BAOM_0481"/>
<keyword evidence="4" id="KW-0804">Transcription</keyword>
<keyword evidence="2" id="KW-0238">DNA-binding</keyword>
<organism evidence="7 8">
    <name type="scientific">Peribacillus asahii</name>
    <dbReference type="NCBI Taxonomy" id="228899"/>
    <lineage>
        <taxon>Bacteria</taxon>
        <taxon>Bacillati</taxon>
        <taxon>Bacillota</taxon>
        <taxon>Bacilli</taxon>
        <taxon>Bacillales</taxon>
        <taxon>Bacillaceae</taxon>
        <taxon>Peribacillus</taxon>
    </lineage>
</organism>
<dbReference type="AlphaFoldDB" id="A0A3Q9RK93"/>
<dbReference type="InterPro" id="IPR050397">
    <property type="entry name" value="Env_Response_Regulators"/>
</dbReference>
<dbReference type="SUPFAM" id="SSF46785">
    <property type="entry name" value="Winged helix' DNA-binding domain"/>
    <property type="match status" value="1"/>
</dbReference>
<feature type="domain" description="HTH crp-type" evidence="6">
    <location>
        <begin position="132"/>
        <end position="198"/>
    </location>
</feature>
<dbReference type="CDD" id="cd00038">
    <property type="entry name" value="CAP_ED"/>
    <property type="match status" value="1"/>
</dbReference>
<evidence type="ECO:0000256" key="3">
    <source>
        <dbReference type="ARBA" id="ARBA00023159"/>
    </source>
</evidence>
<evidence type="ECO:0000259" key="6">
    <source>
        <dbReference type="PROSITE" id="PS51063"/>
    </source>
</evidence>
<evidence type="ECO:0000256" key="4">
    <source>
        <dbReference type="ARBA" id="ARBA00023163"/>
    </source>
</evidence>
<dbReference type="InterPro" id="IPR014710">
    <property type="entry name" value="RmlC-like_jellyroll"/>
</dbReference>
<dbReference type="Gene3D" id="2.60.120.10">
    <property type="entry name" value="Jelly Rolls"/>
    <property type="match status" value="1"/>
</dbReference>
<dbReference type="PROSITE" id="PS50042">
    <property type="entry name" value="CNMP_BINDING_3"/>
    <property type="match status" value="1"/>
</dbReference>
<dbReference type="RefSeq" id="WP_127758880.1">
    <property type="nucleotide sequence ID" value="NZ_CP026095.1"/>
</dbReference>
<accession>A0A3Q9RK93</accession>
<keyword evidence="3" id="KW-0010">Activator</keyword>
<dbReference type="Gene3D" id="1.10.10.10">
    <property type="entry name" value="Winged helix-like DNA-binding domain superfamily/Winged helix DNA-binding domain"/>
    <property type="match status" value="1"/>
</dbReference>
<evidence type="ECO:0000313" key="7">
    <source>
        <dbReference type="EMBL" id="AZV41137.1"/>
    </source>
</evidence>
<dbReference type="Pfam" id="PF13545">
    <property type="entry name" value="HTH_Crp_2"/>
    <property type="match status" value="1"/>
</dbReference>
<dbReference type="GO" id="GO:0005829">
    <property type="term" value="C:cytosol"/>
    <property type="evidence" value="ECO:0007669"/>
    <property type="project" value="TreeGrafter"/>
</dbReference>
<dbReference type="PROSITE" id="PS51063">
    <property type="entry name" value="HTH_CRP_2"/>
    <property type="match status" value="1"/>
</dbReference>
<dbReference type="InterPro" id="IPR018490">
    <property type="entry name" value="cNMP-bd_dom_sf"/>
</dbReference>
<proteinExistence type="predicted"/>
<dbReference type="InterPro" id="IPR036390">
    <property type="entry name" value="WH_DNA-bd_sf"/>
</dbReference>
<name>A0A3Q9RK93_9BACI</name>
<keyword evidence="1" id="KW-0805">Transcription regulation</keyword>
<sequence length="212" mass="24882">MEYLLRYQWKPYLIYGQKRDLKKNHLLYQQGERGKGFYYLAEGNINIKTLSNQGFERIVDYIPEGFLVGEQGIVEKPYMTTAITETKSVLYYFSNETFQKICKEHRDIETLFMNSLIQKIRLLAETVSLLNSSVELQMAHFLHKLYNKYGSSLIPISQTSLAQYTGASRTSIYRVLQQWRKKDLIDIGNRSIYLLDIKQIESIFKNDSIVSF</sequence>
<dbReference type="Pfam" id="PF00027">
    <property type="entry name" value="cNMP_binding"/>
    <property type="match status" value="1"/>
</dbReference>
<feature type="domain" description="Cyclic nucleotide-binding" evidence="5">
    <location>
        <begin position="15"/>
        <end position="119"/>
    </location>
</feature>
<dbReference type="OrthoDB" id="9810708at2"/>
<dbReference type="Proteomes" id="UP000283095">
    <property type="component" value="Chromosome"/>
</dbReference>
<reference evidence="7 8" key="1">
    <citation type="submission" date="2018-01" db="EMBL/GenBank/DDBJ databases">
        <title>Bacillus asahii Genome sequencing and assembly.</title>
        <authorList>
            <person name="Jiang H."/>
            <person name="Feng Y."/>
            <person name="Zhao F."/>
            <person name="Lin X."/>
        </authorList>
    </citation>
    <scope>NUCLEOTIDE SEQUENCE [LARGE SCALE GENOMIC DNA]</scope>
    <source>
        <strain evidence="7 8">OM18</strain>
    </source>
</reference>
<evidence type="ECO:0000259" key="5">
    <source>
        <dbReference type="PROSITE" id="PS50042"/>
    </source>
</evidence>
<gene>
    <name evidence="7" type="ORF">BAOM_0481</name>
</gene>
<dbReference type="SUPFAM" id="SSF51206">
    <property type="entry name" value="cAMP-binding domain-like"/>
    <property type="match status" value="1"/>
</dbReference>
<dbReference type="GO" id="GO:0003677">
    <property type="term" value="F:DNA binding"/>
    <property type="evidence" value="ECO:0007669"/>
    <property type="project" value="UniProtKB-KW"/>
</dbReference>
<dbReference type="EMBL" id="CP026095">
    <property type="protein sequence ID" value="AZV41137.1"/>
    <property type="molecule type" value="Genomic_DNA"/>
</dbReference>
<dbReference type="PANTHER" id="PTHR24567:SF26">
    <property type="entry name" value="REGULATORY PROTEIN YEIL"/>
    <property type="match status" value="1"/>
</dbReference>
<dbReference type="InterPro" id="IPR012318">
    <property type="entry name" value="HTH_CRP"/>
</dbReference>
<evidence type="ECO:0000313" key="8">
    <source>
        <dbReference type="Proteomes" id="UP000283095"/>
    </source>
</evidence>
<protein>
    <submittedName>
        <fullName evidence="7">Putative transcriptional regulator</fullName>
    </submittedName>
</protein>
<evidence type="ECO:0000256" key="2">
    <source>
        <dbReference type="ARBA" id="ARBA00023125"/>
    </source>
</evidence>
<evidence type="ECO:0000256" key="1">
    <source>
        <dbReference type="ARBA" id="ARBA00023015"/>
    </source>
</evidence>
<dbReference type="InterPro" id="IPR036388">
    <property type="entry name" value="WH-like_DNA-bd_sf"/>
</dbReference>